<organism evidence="3 4">
    <name type="scientific">Abeliophyllum distichum</name>
    <dbReference type="NCBI Taxonomy" id="126358"/>
    <lineage>
        <taxon>Eukaryota</taxon>
        <taxon>Viridiplantae</taxon>
        <taxon>Streptophyta</taxon>
        <taxon>Embryophyta</taxon>
        <taxon>Tracheophyta</taxon>
        <taxon>Spermatophyta</taxon>
        <taxon>Magnoliopsida</taxon>
        <taxon>eudicotyledons</taxon>
        <taxon>Gunneridae</taxon>
        <taxon>Pentapetalae</taxon>
        <taxon>asterids</taxon>
        <taxon>lamiids</taxon>
        <taxon>Lamiales</taxon>
        <taxon>Oleaceae</taxon>
        <taxon>Forsythieae</taxon>
        <taxon>Abeliophyllum</taxon>
    </lineage>
</organism>
<keyword evidence="1" id="KW-0175">Coiled coil</keyword>
<protein>
    <submittedName>
        <fullName evidence="3">Uncharacterized protein</fullName>
    </submittedName>
</protein>
<sequence length="523" mass="57301">MSSSAAGGDAIGRVGDKASPSMSPSMEGVLPIRGVDGNTGEAIPIDTAPGLSEADDPFRADIVRWATLDVPSIMVEKDLMKLREAYRIPADIELMILGPNERVCFPRRGCTALYLNAFVSGMRLLLHTMFRRILRAYGLAPTQVAPNGWNQNGGGACICGFGTPSAWKCLCMCSKPFIGRESCQRRRAGRRKRSDTLPRCELSKDVVNIVRSIYQAALLTQSYGLILNKHRYLVELGLMASKGEASSANVCPFIEAKAQEVAAPDVVEIEDTGVPEREVPLKKKRKGGASGLGPSQSKKKVELVDNYTVCAPQPLQRTLSVNPSGEVVLDSPPRANPVYGGSGVGPFDSRKTLRELIGPPGSRISDDTLRNVPFFPSIGAQAVKKYFTSKWEEFASHGELEDVLEASLAVAVRATSLQMKVLREFWTRMESWTFLRKRRTEAKAEVTRLLGEKNEMEAKLKNVEADFIANFHNTEAYTNFSDYFAKVGHQKVLAALRAERPDLDLGPLGDRFSPSEADEEEGS</sequence>
<feature type="region of interest" description="Disordered" evidence="2">
    <location>
        <begin position="502"/>
        <end position="523"/>
    </location>
</feature>
<evidence type="ECO:0000256" key="2">
    <source>
        <dbReference type="SAM" id="MobiDB-lite"/>
    </source>
</evidence>
<feature type="coiled-coil region" evidence="1">
    <location>
        <begin position="439"/>
        <end position="466"/>
    </location>
</feature>
<evidence type="ECO:0000256" key="1">
    <source>
        <dbReference type="SAM" id="Coils"/>
    </source>
</evidence>
<dbReference type="EMBL" id="JBFOLK010000004">
    <property type="protein sequence ID" value="KAL2517344.1"/>
    <property type="molecule type" value="Genomic_DNA"/>
</dbReference>
<dbReference type="AlphaFoldDB" id="A0ABD1TX82"/>
<feature type="region of interest" description="Disordered" evidence="2">
    <location>
        <begin position="1"/>
        <end position="31"/>
    </location>
</feature>
<keyword evidence="4" id="KW-1185">Reference proteome</keyword>
<evidence type="ECO:0000313" key="3">
    <source>
        <dbReference type="EMBL" id="KAL2517344.1"/>
    </source>
</evidence>
<reference evidence="4" key="1">
    <citation type="submission" date="2024-07" db="EMBL/GenBank/DDBJ databases">
        <title>Two chromosome-level genome assemblies of Korean endemic species Abeliophyllum distichum and Forsythia ovata (Oleaceae).</title>
        <authorList>
            <person name="Jang H."/>
        </authorList>
    </citation>
    <scope>NUCLEOTIDE SEQUENCE [LARGE SCALE GENOMIC DNA]</scope>
</reference>
<comment type="caution">
    <text evidence="3">The sequence shown here is derived from an EMBL/GenBank/DDBJ whole genome shotgun (WGS) entry which is preliminary data.</text>
</comment>
<proteinExistence type="predicted"/>
<name>A0ABD1TX82_9LAMI</name>
<accession>A0ABD1TX82</accession>
<evidence type="ECO:0000313" key="4">
    <source>
        <dbReference type="Proteomes" id="UP001604336"/>
    </source>
</evidence>
<dbReference type="Proteomes" id="UP001604336">
    <property type="component" value="Unassembled WGS sequence"/>
</dbReference>
<gene>
    <name evidence="3" type="ORF">Adt_13591</name>
</gene>